<dbReference type="InterPro" id="IPR018680">
    <property type="entry name" value="DUF2164"/>
</dbReference>
<comment type="caution">
    <text evidence="1">The sequence shown here is derived from an EMBL/GenBank/DDBJ whole genome shotgun (WGS) entry which is preliminary data.</text>
</comment>
<dbReference type="Pfam" id="PF09932">
    <property type="entry name" value="DUF2164"/>
    <property type="match status" value="1"/>
</dbReference>
<evidence type="ECO:0008006" key="3">
    <source>
        <dbReference type="Google" id="ProtNLM"/>
    </source>
</evidence>
<accession>A0A2A4XBQ7</accession>
<name>A0A2A4XBQ7_9GAMM</name>
<reference evidence="2" key="1">
    <citation type="submission" date="2017-08" db="EMBL/GenBank/DDBJ databases">
        <title>A dynamic microbial community with high functional redundancy inhabits the cold, oxic subseafloor aquifer.</title>
        <authorList>
            <person name="Tully B.J."/>
            <person name="Wheat C.G."/>
            <person name="Glazer B.T."/>
            <person name="Huber J.A."/>
        </authorList>
    </citation>
    <scope>NUCLEOTIDE SEQUENCE [LARGE SCALE GENOMIC DNA]</scope>
</reference>
<sequence>MLTEIKLDSSVKAEVVTKLQKYFEDELQQEIGSFDAEFLLDFFSKEVGGYYYNQGLTDALKSFESKMEDVGESIYQLERETG</sequence>
<evidence type="ECO:0000313" key="2">
    <source>
        <dbReference type="Proteomes" id="UP000218767"/>
    </source>
</evidence>
<dbReference type="AlphaFoldDB" id="A0A2A4XBQ7"/>
<evidence type="ECO:0000313" key="1">
    <source>
        <dbReference type="EMBL" id="PCI79944.1"/>
    </source>
</evidence>
<protein>
    <recommendedName>
        <fullName evidence="3">DUF2164 domain-containing protein</fullName>
    </recommendedName>
</protein>
<gene>
    <name evidence="1" type="ORF">COB20_03890</name>
</gene>
<dbReference type="Proteomes" id="UP000218767">
    <property type="component" value="Unassembled WGS sequence"/>
</dbReference>
<dbReference type="EMBL" id="NVUL01000013">
    <property type="protein sequence ID" value="PCI79944.1"/>
    <property type="molecule type" value="Genomic_DNA"/>
</dbReference>
<organism evidence="1 2">
    <name type="scientific">SAR86 cluster bacterium</name>
    <dbReference type="NCBI Taxonomy" id="2030880"/>
    <lineage>
        <taxon>Bacteria</taxon>
        <taxon>Pseudomonadati</taxon>
        <taxon>Pseudomonadota</taxon>
        <taxon>Gammaproteobacteria</taxon>
        <taxon>SAR86 cluster</taxon>
    </lineage>
</organism>
<proteinExistence type="predicted"/>